<dbReference type="Proteomes" id="UP000813463">
    <property type="component" value="Chromosome 6"/>
</dbReference>
<dbReference type="KEGG" id="soe:110801350"/>
<proteinExistence type="predicted"/>
<feature type="coiled-coil region" evidence="1">
    <location>
        <begin position="68"/>
        <end position="148"/>
    </location>
</feature>
<dbReference type="RefSeq" id="XP_021862392.1">
    <property type="nucleotide sequence ID" value="XM_022006700.2"/>
</dbReference>
<evidence type="ECO:0000256" key="2">
    <source>
        <dbReference type="SAM" id="MobiDB-lite"/>
    </source>
</evidence>
<dbReference type="OrthoDB" id="751422at2759"/>
<feature type="region of interest" description="Disordered" evidence="2">
    <location>
        <begin position="1"/>
        <end position="25"/>
    </location>
</feature>
<dbReference type="GeneID" id="110801350"/>
<evidence type="ECO:0000313" key="4">
    <source>
        <dbReference type="RefSeq" id="XP_021862392.1"/>
    </source>
</evidence>
<evidence type="ECO:0000313" key="3">
    <source>
        <dbReference type="Proteomes" id="UP000813463"/>
    </source>
</evidence>
<keyword evidence="1" id="KW-0175">Coiled coil</keyword>
<name>A0A9R0J6M3_SPIOL</name>
<reference evidence="4" key="2">
    <citation type="submission" date="2025-08" db="UniProtKB">
        <authorList>
            <consortium name="RefSeq"/>
        </authorList>
    </citation>
    <scope>IDENTIFICATION</scope>
    <source>
        <tissue evidence="4">Leaf</tissue>
    </source>
</reference>
<feature type="region of interest" description="Disordered" evidence="2">
    <location>
        <begin position="161"/>
        <end position="208"/>
    </location>
</feature>
<accession>A0A9R0J6M3</accession>
<dbReference type="PANTHER" id="PTHR47747">
    <property type="entry name" value="RIBONUCLEASE P PROTEIN SUBUNIT P38-LIKE PROTEIN"/>
    <property type="match status" value="1"/>
</dbReference>
<gene>
    <name evidence="4" type="primary">LOC110801350</name>
</gene>
<protein>
    <submittedName>
        <fullName evidence="4">Uncharacterized protein</fullName>
    </submittedName>
</protein>
<feature type="compositionally biased region" description="Gly residues" evidence="2">
    <location>
        <begin position="166"/>
        <end position="183"/>
    </location>
</feature>
<evidence type="ECO:0000256" key="1">
    <source>
        <dbReference type="SAM" id="Coils"/>
    </source>
</evidence>
<dbReference type="PANTHER" id="PTHR47747:SF3">
    <property type="entry name" value="OS03G0853600 PROTEIN"/>
    <property type="match status" value="1"/>
</dbReference>
<reference evidence="3" key="1">
    <citation type="journal article" date="2021" name="Nat. Commun.">
        <title>Genomic analyses provide insights into spinach domestication and the genetic basis of agronomic traits.</title>
        <authorList>
            <person name="Cai X."/>
            <person name="Sun X."/>
            <person name="Xu C."/>
            <person name="Sun H."/>
            <person name="Wang X."/>
            <person name="Ge C."/>
            <person name="Zhang Z."/>
            <person name="Wang Q."/>
            <person name="Fei Z."/>
            <person name="Jiao C."/>
            <person name="Wang Q."/>
        </authorList>
    </citation>
    <scope>NUCLEOTIDE SEQUENCE [LARGE SCALE GENOMIC DNA]</scope>
    <source>
        <strain evidence="3">cv. Varoflay</strain>
    </source>
</reference>
<dbReference type="AlphaFoldDB" id="A0A9R0J6M3"/>
<organism evidence="3 4">
    <name type="scientific">Spinacia oleracea</name>
    <name type="common">Spinach</name>
    <dbReference type="NCBI Taxonomy" id="3562"/>
    <lineage>
        <taxon>Eukaryota</taxon>
        <taxon>Viridiplantae</taxon>
        <taxon>Streptophyta</taxon>
        <taxon>Embryophyta</taxon>
        <taxon>Tracheophyta</taxon>
        <taxon>Spermatophyta</taxon>
        <taxon>Magnoliopsida</taxon>
        <taxon>eudicotyledons</taxon>
        <taxon>Gunneridae</taxon>
        <taxon>Pentapetalae</taxon>
        <taxon>Caryophyllales</taxon>
        <taxon>Chenopodiaceae</taxon>
        <taxon>Chenopodioideae</taxon>
        <taxon>Anserineae</taxon>
        <taxon>Spinacia</taxon>
    </lineage>
</organism>
<keyword evidence="3" id="KW-1185">Reference proteome</keyword>
<feature type="compositionally biased region" description="Low complexity" evidence="2">
    <location>
        <begin position="1"/>
        <end position="19"/>
    </location>
</feature>
<sequence length="450" mass="51116">MAASLHPQQPSLSSEQLQQHNHETEENQKFYSTYLGVSFAVLLSLLPKNALSLLPTLQSRNHYLLHRLRKAEEELFELRSRRQEDSKANARVVEIFATHRNAWQQEERRLLRRLDESAEEISRLRSRLAELEAREAQLLDESDDLRREVGERDELLNFMSRHKGSEMGGGDGENGESENGGGFASVSGEEREWGREDEEGGGGGGPGGGLNLIFANLGSDYSDGFDPNYLSPGSKFWGESRPPNLWQDVQYDSIEPTHHVKHYVVRRESPWKVDGESTGIPSKLKVLEEELLNLEKVGKSNSPKVASSMRKQAKRYQDLSGKIDDLCRRMQASDPSEPTMSSEFRSQRQTEFLLEAFQLQQRATETGKKLTTLQTEIYTSCIGNELGIDTKIAIRSSLDSIRTNFKEIQRNLEVWLARIMGDLEGILARDGASRARDYYNPRYPFVNSYS</sequence>